<reference evidence="1 2" key="1">
    <citation type="submission" date="2024-01" db="EMBL/GenBank/DDBJ databases">
        <title>Genome assemblies of Stephania.</title>
        <authorList>
            <person name="Yang L."/>
        </authorList>
    </citation>
    <scope>NUCLEOTIDE SEQUENCE [LARGE SCALE GENOMIC DNA]</scope>
    <source>
        <strain evidence="1">YNDBR</strain>
        <tissue evidence="1">Leaf</tissue>
    </source>
</reference>
<gene>
    <name evidence="1" type="ORF">Syun_023919</name>
</gene>
<evidence type="ECO:0000313" key="1">
    <source>
        <dbReference type="EMBL" id="KAK9107908.1"/>
    </source>
</evidence>
<accession>A0AAP0I020</accession>
<evidence type="ECO:0000313" key="2">
    <source>
        <dbReference type="Proteomes" id="UP001420932"/>
    </source>
</evidence>
<protein>
    <submittedName>
        <fullName evidence="1">Uncharacterized protein</fullName>
    </submittedName>
</protein>
<comment type="caution">
    <text evidence="1">The sequence shown here is derived from an EMBL/GenBank/DDBJ whole genome shotgun (WGS) entry which is preliminary data.</text>
</comment>
<name>A0AAP0I020_9MAGN</name>
<dbReference type="EMBL" id="JBBNAF010000010">
    <property type="protein sequence ID" value="KAK9107908.1"/>
    <property type="molecule type" value="Genomic_DNA"/>
</dbReference>
<keyword evidence="2" id="KW-1185">Reference proteome</keyword>
<dbReference type="AlphaFoldDB" id="A0AAP0I020"/>
<sequence>MSRGGFSICELNTSLSSDSLSCASASRISTISAMADSTGLPHQGRVVPEVSQGIQTSHLPRPLPSVFWSKDQSRTEPLTFQNGLMVKTF</sequence>
<organism evidence="1 2">
    <name type="scientific">Stephania yunnanensis</name>
    <dbReference type="NCBI Taxonomy" id="152371"/>
    <lineage>
        <taxon>Eukaryota</taxon>
        <taxon>Viridiplantae</taxon>
        <taxon>Streptophyta</taxon>
        <taxon>Embryophyta</taxon>
        <taxon>Tracheophyta</taxon>
        <taxon>Spermatophyta</taxon>
        <taxon>Magnoliopsida</taxon>
        <taxon>Ranunculales</taxon>
        <taxon>Menispermaceae</taxon>
        <taxon>Menispermoideae</taxon>
        <taxon>Cissampelideae</taxon>
        <taxon>Stephania</taxon>
    </lineage>
</organism>
<dbReference type="Proteomes" id="UP001420932">
    <property type="component" value="Unassembled WGS sequence"/>
</dbReference>
<proteinExistence type="predicted"/>